<gene>
    <name evidence="3" type="ORF">AKG39_05260</name>
</gene>
<evidence type="ECO:0000313" key="3">
    <source>
        <dbReference type="EMBL" id="KNZ42565.1"/>
    </source>
</evidence>
<dbReference type="EMBL" id="LGYO01000011">
    <property type="protein sequence ID" value="KNZ42565.1"/>
    <property type="molecule type" value="Genomic_DNA"/>
</dbReference>
<keyword evidence="2" id="KW-1133">Transmembrane helix</keyword>
<sequence>MSQIKRKRRLTAIEAAILGNILYLIIVILFKSAFDYIGRTGGFNYLFNSIELAAVGLFWIILFGQNFKNIYAGEKPRALKYIFFMLTPIVLLTIALTLVSLFWPGQDTNSIWNQFSFIAAPTIFWYLPYGLIYQLIGDYVSIFAFFGIALGITVLFQIAGMAIGRVLGRKYREETVEQVAVEEKFDSKAKKEKKKWRKKDKKKPQPSIGMERLSEESVHEGFRPVEQESVKMTEVHIDDEPSEEAFYVPKVTIEDAFGGGMLGPDTVKSEPLFIKEPPIENPVAEAITTEAVEASAANKKSEVGAELESRLLAEWKMTHPDEMEKIPEEPSKPEEKGDKSFFMETSKIKIIDEDDIEEYYRNKK</sequence>
<protein>
    <submittedName>
        <fullName evidence="3">Uncharacterized protein</fullName>
    </submittedName>
</protein>
<name>A0A0L6U446_9FIRM</name>
<dbReference type="AlphaFoldDB" id="A0A0L6U446"/>
<evidence type="ECO:0000256" key="2">
    <source>
        <dbReference type="SAM" id="Phobius"/>
    </source>
</evidence>
<organism evidence="3 4">
    <name type="scientific">Acetobacterium bakii</name>
    <dbReference type="NCBI Taxonomy" id="52689"/>
    <lineage>
        <taxon>Bacteria</taxon>
        <taxon>Bacillati</taxon>
        <taxon>Bacillota</taxon>
        <taxon>Clostridia</taxon>
        <taxon>Eubacteriales</taxon>
        <taxon>Eubacteriaceae</taxon>
        <taxon>Acetobacterium</taxon>
    </lineage>
</organism>
<feature type="transmembrane region" description="Helical" evidence="2">
    <location>
        <begin position="142"/>
        <end position="163"/>
    </location>
</feature>
<feature type="compositionally biased region" description="Basic residues" evidence="1">
    <location>
        <begin position="193"/>
        <end position="204"/>
    </location>
</feature>
<reference evidence="4" key="1">
    <citation type="submission" date="2015-07" db="EMBL/GenBank/DDBJ databases">
        <title>Draft genome sequence of Acetobacterium bakii DSM 8293, a potential psychrophilic chemical producer through syngas fermentation.</title>
        <authorList>
            <person name="Song Y."/>
            <person name="Hwang S."/>
            <person name="Cho B.-K."/>
        </authorList>
    </citation>
    <scope>NUCLEOTIDE SEQUENCE [LARGE SCALE GENOMIC DNA]</scope>
    <source>
        <strain evidence="4">DSM 8239</strain>
    </source>
</reference>
<dbReference type="RefSeq" id="WP_050739320.1">
    <property type="nucleotide sequence ID" value="NZ_LGYO01000011.1"/>
</dbReference>
<feature type="region of interest" description="Disordered" evidence="1">
    <location>
        <begin position="317"/>
        <end position="344"/>
    </location>
</feature>
<feature type="region of interest" description="Disordered" evidence="1">
    <location>
        <begin position="193"/>
        <end position="223"/>
    </location>
</feature>
<keyword evidence="4" id="KW-1185">Reference proteome</keyword>
<dbReference type="Proteomes" id="UP000036873">
    <property type="component" value="Unassembled WGS sequence"/>
</dbReference>
<evidence type="ECO:0000313" key="4">
    <source>
        <dbReference type="Proteomes" id="UP000036873"/>
    </source>
</evidence>
<evidence type="ECO:0000256" key="1">
    <source>
        <dbReference type="SAM" id="MobiDB-lite"/>
    </source>
</evidence>
<dbReference type="OrthoDB" id="1770596at2"/>
<dbReference type="PATRIC" id="fig|52689.4.peg.132"/>
<proteinExistence type="predicted"/>
<feature type="transmembrane region" description="Helical" evidence="2">
    <location>
        <begin position="115"/>
        <end position="136"/>
    </location>
</feature>
<dbReference type="STRING" id="52689.AKG39_05260"/>
<feature type="transmembrane region" description="Helical" evidence="2">
    <location>
        <begin position="12"/>
        <end position="30"/>
    </location>
</feature>
<comment type="caution">
    <text evidence="3">The sequence shown here is derived from an EMBL/GenBank/DDBJ whole genome shotgun (WGS) entry which is preliminary data.</text>
</comment>
<feature type="compositionally biased region" description="Basic and acidic residues" evidence="1">
    <location>
        <begin position="212"/>
        <end position="223"/>
    </location>
</feature>
<keyword evidence="2" id="KW-0812">Transmembrane</keyword>
<accession>A0A0L6U446</accession>
<feature type="transmembrane region" description="Helical" evidence="2">
    <location>
        <begin position="42"/>
        <end position="61"/>
    </location>
</feature>
<feature type="transmembrane region" description="Helical" evidence="2">
    <location>
        <begin position="81"/>
        <end position="103"/>
    </location>
</feature>
<keyword evidence="2" id="KW-0472">Membrane</keyword>